<evidence type="ECO:0000256" key="2">
    <source>
        <dbReference type="ARBA" id="ARBA00022630"/>
    </source>
</evidence>
<dbReference type="InterPro" id="IPR000262">
    <property type="entry name" value="FMN-dep_DH"/>
</dbReference>
<evidence type="ECO:0000259" key="6">
    <source>
        <dbReference type="PROSITE" id="PS51349"/>
    </source>
</evidence>
<dbReference type="CDD" id="cd02809">
    <property type="entry name" value="alpha_hydroxyacid_oxid_FMN"/>
    <property type="match status" value="1"/>
</dbReference>
<dbReference type="PROSITE" id="PS51349">
    <property type="entry name" value="FMN_HYDROXY_ACID_DH_2"/>
    <property type="match status" value="1"/>
</dbReference>
<dbReference type="Gene3D" id="3.40.640.10">
    <property type="entry name" value="Type I PLP-dependent aspartate aminotransferase-like (Major domain)"/>
    <property type="match status" value="1"/>
</dbReference>
<dbReference type="GO" id="GO:0010181">
    <property type="term" value="F:FMN binding"/>
    <property type="evidence" value="ECO:0007669"/>
    <property type="project" value="InterPro"/>
</dbReference>
<comment type="caution">
    <text evidence="7">The sequence shown here is derived from an EMBL/GenBank/DDBJ whole genome shotgun (WGS) entry which is preliminary data.</text>
</comment>
<dbReference type="InterPro" id="IPR004839">
    <property type="entry name" value="Aminotransferase_I/II_large"/>
</dbReference>
<accession>A0A918PYH0</accession>
<name>A0A918PYH0_9ACTN</name>
<proteinExistence type="inferred from homology"/>
<dbReference type="RefSeq" id="WP_189863121.1">
    <property type="nucleotide sequence ID" value="NZ_BMVW01000012.1"/>
</dbReference>
<organism evidence="7 8">
    <name type="scientific">Streptomyces poonensis</name>
    <dbReference type="NCBI Taxonomy" id="68255"/>
    <lineage>
        <taxon>Bacteria</taxon>
        <taxon>Bacillati</taxon>
        <taxon>Actinomycetota</taxon>
        <taxon>Actinomycetes</taxon>
        <taxon>Kitasatosporales</taxon>
        <taxon>Streptomycetaceae</taxon>
        <taxon>Streptomyces</taxon>
    </lineage>
</organism>
<comment type="cofactor">
    <cofactor evidence="1">
        <name>FMN</name>
        <dbReference type="ChEBI" id="CHEBI:58210"/>
    </cofactor>
</comment>
<evidence type="ECO:0000256" key="3">
    <source>
        <dbReference type="ARBA" id="ARBA00022643"/>
    </source>
</evidence>
<dbReference type="Gene3D" id="3.20.20.70">
    <property type="entry name" value="Aldolase class I"/>
    <property type="match status" value="1"/>
</dbReference>
<dbReference type="InterPro" id="IPR015424">
    <property type="entry name" value="PyrdxlP-dep_Trfase"/>
</dbReference>
<reference evidence="7" key="1">
    <citation type="journal article" date="2014" name="Int. J. Syst. Evol. Microbiol.">
        <title>Complete genome sequence of Corynebacterium casei LMG S-19264T (=DSM 44701T), isolated from a smear-ripened cheese.</title>
        <authorList>
            <consortium name="US DOE Joint Genome Institute (JGI-PGF)"/>
            <person name="Walter F."/>
            <person name="Albersmeier A."/>
            <person name="Kalinowski J."/>
            <person name="Ruckert C."/>
        </authorList>
    </citation>
    <scope>NUCLEOTIDE SEQUENCE</scope>
    <source>
        <strain evidence="7">JCM 4815</strain>
    </source>
</reference>
<evidence type="ECO:0000256" key="4">
    <source>
        <dbReference type="ARBA" id="ARBA00023002"/>
    </source>
</evidence>
<dbReference type="InterPro" id="IPR015421">
    <property type="entry name" value="PyrdxlP-dep_Trfase_major"/>
</dbReference>
<dbReference type="Proteomes" id="UP000622166">
    <property type="component" value="Unassembled WGS sequence"/>
</dbReference>
<dbReference type="PANTHER" id="PTHR10578:SF107">
    <property type="entry name" value="2-HYDROXYACID OXIDASE 1"/>
    <property type="match status" value="1"/>
</dbReference>
<dbReference type="CDD" id="cd00609">
    <property type="entry name" value="AAT_like"/>
    <property type="match status" value="1"/>
</dbReference>
<dbReference type="SUPFAM" id="SSF53383">
    <property type="entry name" value="PLP-dependent transferases"/>
    <property type="match status" value="1"/>
</dbReference>
<dbReference type="InterPro" id="IPR013785">
    <property type="entry name" value="Aldolase_TIM"/>
</dbReference>
<dbReference type="Gene3D" id="3.90.1150.10">
    <property type="entry name" value="Aspartate Aminotransferase, domain 1"/>
    <property type="match status" value="1"/>
</dbReference>
<keyword evidence="8" id="KW-1185">Reference proteome</keyword>
<evidence type="ECO:0000256" key="5">
    <source>
        <dbReference type="ARBA" id="ARBA00024042"/>
    </source>
</evidence>
<sequence length="831" mass="88770">MTAHPIEPSARPPLSLDDFQTRARARVQPDVWDFIEGGAGEERTLAANREAFTRTWLRTRVLTGAAESDPRTALLGRQWAAPLAIAPMAYHTLVHPEGEIATARAAGAAGVPFIVSTFAGTSFEDIARATDSPLWLQVYCFRDREITRGLVERAERAGFEALVLTVDTPRLGRRLRDLRNGFRLPRHITPANLPAESGDYSSPSEHSRTGLDPSLDWSVVGWLRSVSRLPVLVKGVMTAEDAALAVAAGVNGVVVSNHGGRQLDGVRPTLEALGEVASTVDGRCALLLDGGVRRGADVLTALALGADAVLLGRPVLHGLAVAGQEGVAQVLDLVVDELTEAMTLTGTATVAAADASLLTAPGGPVAAARAPASAPGALPVSGSPTPVSGEAELRREQLHSSVSDPVLDTMTFLNEITGRFPEAVSFAPGRPYEGFFDTEEIFGHIRRYVDHMAAGGATPDDIRTTLHQYGPTAGIIRELIADSLRIDEGIDAAPESVVVTVGAQEGMLLVLRALFGDPRDVLLVAGPCYVGITGAARLLDITLRSIEESEAGIDCAVLEAAVVAERAAGRRPRVFYVVPDHSNPSGSTMSRAAREELLALAARYDLLILEDSPYRLVSPGRRQPTLKSLDRARRVVHLGSYSKTVFPGARIGFVVADQPVVDERGSSLLANELTKIKSMVTVNTPALSQAVVAGALLASGGSLAVHNEIPAKHYGEALRVTLEQLEEQFTAAGLRERGVSWNRPSGGFFLSVRVPFTVDNALLLRSAQEFGVIWTPMSYFHPESGGERTIRLSFSYLGHAEIKEGIRRLTAFLRAQTERSANDRHTAGRDT</sequence>
<dbReference type="GO" id="GO:0016614">
    <property type="term" value="F:oxidoreductase activity, acting on CH-OH group of donors"/>
    <property type="evidence" value="ECO:0007669"/>
    <property type="project" value="UniProtKB-ARBA"/>
</dbReference>
<evidence type="ECO:0000313" key="8">
    <source>
        <dbReference type="Proteomes" id="UP000622166"/>
    </source>
</evidence>
<dbReference type="FunFam" id="3.20.20.70:FF:000029">
    <property type="entry name" value="L-lactate dehydrogenase"/>
    <property type="match status" value="1"/>
</dbReference>
<dbReference type="SUPFAM" id="SSF51395">
    <property type="entry name" value="FMN-linked oxidoreductases"/>
    <property type="match status" value="1"/>
</dbReference>
<dbReference type="InterPro" id="IPR015422">
    <property type="entry name" value="PyrdxlP-dep_Trfase_small"/>
</dbReference>
<feature type="domain" description="FMN hydroxy acid dehydrogenase" evidence="6">
    <location>
        <begin position="8"/>
        <end position="363"/>
    </location>
</feature>
<dbReference type="AlphaFoldDB" id="A0A918PYH0"/>
<evidence type="ECO:0000313" key="7">
    <source>
        <dbReference type="EMBL" id="GGZ25493.1"/>
    </source>
</evidence>
<dbReference type="GO" id="GO:0030170">
    <property type="term" value="F:pyridoxal phosphate binding"/>
    <property type="evidence" value="ECO:0007669"/>
    <property type="project" value="InterPro"/>
</dbReference>
<keyword evidence="2" id="KW-0285">Flavoprotein</keyword>
<gene>
    <name evidence="7" type="ORF">GCM10010365_52180</name>
</gene>
<dbReference type="InterPro" id="IPR012133">
    <property type="entry name" value="Alpha-hydoxy_acid_DH_FMN"/>
</dbReference>
<keyword evidence="4" id="KW-0560">Oxidoreductase</keyword>
<dbReference type="PROSITE" id="PS00557">
    <property type="entry name" value="FMN_HYDROXY_ACID_DH_1"/>
    <property type="match status" value="1"/>
</dbReference>
<dbReference type="InterPro" id="IPR037396">
    <property type="entry name" value="FMN_HAD"/>
</dbReference>
<dbReference type="PANTHER" id="PTHR10578">
    <property type="entry name" value="S -2-HYDROXY-ACID OXIDASE-RELATED"/>
    <property type="match status" value="1"/>
</dbReference>
<protein>
    <recommendedName>
        <fullName evidence="6">FMN hydroxy acid dehydrogenase domain-containing protein</fullName>
    </recommendedName>
</protein>
<keyword evidence="3" id="KW-0288">FMN</keyword>
<comment type="similarity">
    <text evidence="5">Belongs to the FMN-dependent alpha-hydroxy acid dehydrogenase family.</text>
</comment>
<dbReference type="Pfam" id="PF01070">
    <property type="entry name" value="FMN_dh"/>
    <property type="match status" value="1"/>
</dbReference>
<dbReference type="EMBL" id="BMVW01000012">
    <property type="protein sequence ID" value="GGZ25493.1"/>
    <property type="molecule type" value="Genomic_DNA"/>
</dbReference>
<evidence type="ECO:0000256" key="1">
    <source>
        <dbReference type="ARBA" id="ARBA00001917"/>
    </source>
</evidence>
<dbReference type="InterPro" id="IPR008259">
    <property type="entry name" value="FMN_hydac_DH_AS"/>
</dbReference>
<reference evidence="7" key="2">
    <citation type="submission" date="2020-09" db="EMBL/GenBank/DDBJ databases">
        <authorList>
            <person name="Sun Q."/>
            <person name="Ohkuma M."/>
        </authorList>
    </citation>
    <scope>NUCLEOTIDE SEQUENCE</scope>
    <source>
        <strain evidence="7">JCM 4815</strain>
    </source>
</reference>
<dbReference type="Pfam" id="PF00155">
    <property type="entry name" value="Aminotran_1_2"/>
    <property type="match status" value="1"/>
</dbReference>